<dbReference type="SUPFAM" id="SSF55874">
    <property type="entry name" value="ATPase domain of HSP90 chaperone/DNA topoisomerase II/histidine kinase"/>
    <property type="match status" value="1"/>
</dbReference>
<dbReference type="Gene3D" id="3.40.50.2300">
    <property type="match status" value="1"/>
</dbReference>
<dbReference type="InterPro" id="IPR005467">
    <property type="entry name" value="His_kinase_dom"/>
</dbReference>
<dbReference type="InterPro" id="IPR003594">
    <property type="entry name" value="HATPase_dom"/>
</dbReference>
<evidence type="ECO:0000256" key="1">
    <source>
        <dbReference type="ARBA" id="ARBA00000085"/>
    </source>
</evidence>
<dbReference type="InterPro" id="IPR011006">
    <property type="entry name" value="CheY-like_superfamily"/>
</dbReference>
<dbReference type="InterPro" id="IPR004358">
    <property type="entry name" value="Sig_transdc_His_kin-like_C"/>
</dbReference>
<keyword evidence="4" id="KW-0902">Two-component regulatory system</keyword>
<feature type="domain" description="Response regulatory" evidence="8">
    <location>
        <begin position="402"/>
        <end position="523"/>
    </location>
</feature>
<evidence type="ECO:0000256" key="2">
    <source>
        <dbReference type="ARBA" id="ARBA00012438"/>
    </source>
</evidence>
<evidence type="ECO:0000313" key="9">
    <source>
        <dbReference type="EMBL" id="MDD0840761.1"/>
    </source>
</evidence>
<dbReference type="Gene3D" id="3.30.565.10">
    <property type="entry name" value="Histidine kinase-like ATPase, C-terminal domain"/>
    <property type="match status" value="1"/>
</dbReference>
<dbReference type="PRINTS" id="PR00344">
    <property type="entry name" value="BCTRLSENSOR"/>
</dbReference>
<evidence type="ECO:0000256" key="5">
    <source>
        <dbReference type="PROSITE-ProRule" id="PRU00169"/>
    </source>
</evidence>
<dbReference type="PROSITE" id="PS50110">
    <property type="entry name" value="RESPONSE_REGULATORY"/>
    <property type="match status" value="1"/>
</dbReference>
<keyword evidence="10" id="KW-1185">Reference proteome</keyword>
<dbReference type="PANTHER" id="PTHR45339">
    <property type="entry name" value="HYBRID SIGNAL TRANSDUCTION HISTIDINE KINASE J"/>
    <property type="match status" value="1"/>
</dbReference>
<comment type="catalytic activity">
    <reaction evidence="1">
        <text>ATP + protein L-histidine = ADP + protein N-phospho-L-histidine.</text>
        <dbReference type="EC" id="2.7.13.3"/>
    </reaction>
</comment>
<gene>
    <name evidence="9" type="ORF">PSQ40_19450</name>
</gene>
<feature type="modified residue" description="4-aspartylphosphate" evidence="5">
    <location>
        <position position="451"/>
    </location>
</feature>
<feature type="domain" description="Histidine kinase" evidence="7">
    <location>
        <begin position="148"/>
        <end position="371"/>
    </location>
</feature>
<evidence type="ECO:0000313" key="10">
    <source>
        <dbReference type="Proteomes" id="UP001528673"/>
    </source>
</evidence>
<dbReference type="SUPFAM" id="SSF52172">
    <property type="entry name" value="CheY-like"/>
    <property type="match status" value="1"/>
</dbReference>
<evidence type="ECO:0000259" key="7">
    <source>
        <dbReference type="PROSITE" id="PS50109"/>
    </source>
</evidence>
<evidence type="ECO:0000256" key="4">
    <source>
        <dbReference type="ARBA" id="ARBA00023012"/>
    </source>
</evidence>
<dbReference type="PROSITE" id="PS50109">
    <property type="entry name" value="HIS_KIN"/>
    <property type="match status" value="1"/>
</dbReference>
<dbReference type="SMART" id="SM00448">
    <property type="entry name" value="REC"/>
    <property type="match status" value="1"/>
</dbReference>
<dbReference type="Pfam" id="PF00072">
    <property type="entry name" value="Response_reg"/>
    <property type="match status" value="1"/>
</dbReference>
<dbReference type="RefSeq" id="WP_273953544.1">
    <property type="nucleotide sequence ID" value="NZ_JAQSIP010000012.1"/>
</dbReference>
<accession>A0ABT5N527</accession>
<dbReference type="InterPro" id="IPR036097">
    <property type="entry name" value="HisK_dim/P_sf"/>
</dbReference>
<feature type="region of interest" description="Disordered" evidence="6">
    <location>
        <begin position="374"/>
        <end position="393"/>
    </location>
</feature>
<dbReference type="InterPro" id="IPR036890">
    <property type="entry name" value="HATPase_C_sf"/>
</dbReference>
<dbReference type="InterPro" id="IPR001789">
    <property type="entry name" value="Sig_transdc_resp-reg_receiver"/>
</dbReference>
<dbReference type="CDD" id="cd17546">
    <property type="entry name" value="REC_hyHK_CKI1_RcsC-like"/>
    <property type="match status" value="1"/>
</dbReference>
<evidence type="ECO:0000256" key="3">
    <source>
        <dbReference type="ARBA" id="ARBA00022553"/>
    </source>
</evidence>
<dbReference type="SUPFAM" id="SSF47384">
    <property type="entry name" value="Homodimeric domain of signal transducing histidine kinase"/>
    <property type="match status" value="1"/>
</dbReference>
<proteinExistence type="predicted"/>
<feature type="compositionally biased region" description="Basic and acidic residues" evidence="6">
    <location>
        <begin position="377"/>
        <end position="393"/>
    </location>
</feature>
<sequence length="530" mass="58282">MRNDAAWLASVFDEHSRDLLLITTLQGQVLAANQRCRKLLISPDRDLSDHQLGEMMSKVTFGGQNISQQVNLSDMPGYFHGDELVVLKSHEDRIFYGSCRSHPKKWRETDIVIHSISPLVIDPFEFARQRASVSLPDTTLHSPPFLLEVAHEIKNTLQVILGLLGQSSSSGDHKAVPGWQQHLSRAAESLTHLAHDMGDISRLQRGDFSLHCRDFDLLEAFESLMSGYRSTLQGQVTRLIFEPKLSFSRVHGDKQRILQIARNLLDNALRFTAEGVISLQLQLDAVGPPSKRLHLRLRVQDSGVGLPEGFYIGQPSAAHPPHHQVPRSPAGSFGIGLTLCERLCHLMDGKISAHNAPTGGAVFEVSLVLAPAAEQRPTQHDAPTDSIPRPRDSSGDALIGKRILLVDDAAHSNEMTAQWLREVGAQPTLCSDGQSAWQHLRDAPFDLVLMDASLPRWSGAETTRAIRQLPGADQGGTGQVPIIGLTGQVDPRVIQDLRHSGMNEVLSKPISRADLLQALEAHLDNAERSP</sequence>
<keyword evidence="3 5" id="KW-0597">Phosphoprotein</keyword>
<organism evidence="9 10">
    <name type="scientific">Curvibacter cyanobacteriorum</name>
    <dbReference type="NCBI Taxonomy" id="3026422"/>
    <lineage>
        <taxon>Bacteria</taxon>
        <taxon>Pseudomonadati</taxon>
        <taxon>Pseudomonadota</taxon>
        <taxon>Betaproteobacteria</taxon>
        <taxon>Burkholderiales</taxon>
        <taxon>Comamonadaceae</taxon>
        <taxon>Curvibacter</taxon>
    </lineage>
</organism>
<evidence type="ECO:0000259" key="8">
    <source>
        <dbReference type="PROSITE" id="PS50110"/>
    </source>
</evidence>
<name>A0ABT5N527_9BURK</name>
<dbReference type="Pfam" id="PF02518">
    <property type="entry name" value="HATPase_c"/>
    <property type="match status" value="1"/>
</dbReference>
<protein>
    <recommendedName>
        <fullName evidence="2">histidine kinase</fullName>
        <ecNumber evidence="2">2.7.13.3</ecNumber>
    </recommendedName>
</protein>
<dbReference type="SMART" id="SM00387">
    <property type="entry name" value="HATPase_c"/>
    <property type="match status" value="1"/>
</dbReference>
<dbReference type="EMBL" id="JAQSIP010000012">
    <property type="protein sequence ID" value="MDD0840761.1"/>
    <property type="molecule type" value="Genomic_DNA"/>
</dbReference>
<dbReference type="PANTHER" id="PTHR45339:SF1">
    <property type="entry name" value="HYBRID SIGNAL TRANSDUCTION HISTIDINE KINASE J"/>
    <property type="match status" value="1"/>
</dbReference>
<comment type="caution">
    <text evidence="9">The sequence shown here is derived from an EMBL/GenBank/DDBJ whole genome shotgun (WGS) entry which is preliminary data.</text>
</comment>
<dbReference type="Proteomes" id="UP001528673">
    <property type="component" value="Unassembled WGS sequence"/>
</dbReference>
<evidence type="ECO:0000256" key="6">
    <source>
        <dbReference type="SAM" id="MobiDB-lite"/>
    </source>
</evidence>
<dbReference type="EC" id="2.7.13.3" evidence="2"/>
<reference evidence="9 10" key="1">
    <citation type="submission" date="2023-02" db="EMBL/GenBank/DDBJ databases">
        <title>Bacterial whole genomic sequence of Curvibacter sp. HBC61.</title>
        <authorList>
            <person name="Le V."/>
            <person name="Ko S.-R."/>
            <person name="Ahn C.-Y."/>
            <person name="Oh H.-M."/>
        </authorList>
    </citation>
    <scope>NUCLEOTIDE SEQUENCE [LARGE SCALE GENOMIC DNA]</scope>
    <source>
        <strain evidence="9 10">HBC61</strain>
    </source>
</reference>